<protein>
    <submittedName>
        <fullName evidence="2">Ribonuclease II</fullName>
    </submittedName>
</protein>
<keyword evidence="3" id="KW-1185">Reference proteome</keyword>
<organism evidence="2 3">
    <name type="scientific">Streptomyces amritsarensis</name>
    <dbReference type="NCBI Taxonomy" id="681158"/>
    <lineage>
        <taxon>Bacteria</taxon>
        <taxon>Bacillati</taxon>
        <taxon>Actinomycetota</taxon>
        <taxon>Actinomycetes</taxon>
        <taxon>Kitasatosporales</taxon>
        <taxon>Streptomycetaceae</taxon>
        <taxon>Streptomyces</taxon>
    </lineage>
</organism>
<sequence>MRRRPMHMSDEAQEALHSALVELRAELKVPLSFPKRVLKAAEKAATQPQLNHKDATHLPFFTIDPPTSKDLDQAMHLERRPGGGYRVYYAIADVAAFVRAGSPLDTEAHDRVETLYFPDLKVPLHPPVLSEGAASLLPHQDRPALLWQHDLDAHGNLTDSSVSRAMVRSQNRYDYAGAQQAIDNGTAAEPLTLLREIGELREAVEIARGGISVNLPDQEVTLDENGSLRLHYAAAPPVEGWNEQISLMTGMSAAQIMLDTGTGILRTQREQADQNVVKRLHGLAEALGIVWRPGISYATLVRKLDPRNQRHMAFLSEATGTMLKAQYTVFRDHRTPEHTMHAAIAAPYAHCTAPLRRLVDRYTGELCVAACADKAPPNWVLDALSCIPCDMARGKSALADRQTVDLAEAAMLKDRVGQVFDAAVIDTDAERGRPHEGKVFLADPAVLAKVVSDNGLDLQLGSSVRVTLKRANPAADEDKVLFTLP</sequence>
<evidence type="ECO:0000313" key="2">
    <source>
        <dbReference type="EMBL" id="OLZ65445.1"/>
    </source>
</evidence>
<feature type="domain" description="RNB" evidence="1">
    <location>
        <begin position="52"/>
        <end position="373"/>
    </location>
</feature>
<name>A0ABX3G269_9ACTN</name>
<evidence type="ECO:0000259" key="1">
    <source>
        <dbReference type="SMART" id="SM00955"/>
    </source>
</evidence>
<dbReference type="InterPro" id="IPR001900">
    <property type="entry name" value="RNase_II/R"/>
</dbReference>
<accession>A0ABX3G269</accession>
<dbReference type="InterPro" id="IPR012340">
    <property type="entry name" value="NA-bd_OB-fold"/>
</dbReference>
<comment type="caution">
    <text evidence="2">The sequence shown here is derived from an EMBL/GenBank/DDBJ whole genome shotgun (WGS) entry which is preliminary data.</text>
</comment>
<dbReference type="Proteomes" id="UP000187151">
    <property type="component" value="Unassembled WGS sequence"/>
</dbReference>
<dbReference type="RefSeq" id="WP_030852687.1">
    <property type="nucleotide sequence ID" value="NZ_MQUR01000035.1"/>
</dbReference>
<dbReference type="Pfam" id="PF18614">
    <property type="entry name" value="RNase_II_C_S1"/>
    <property type="match status" value="1"/>
</dbReference>
<proteinExistence type="predicted"/>
<reference evidence="2 3" key="1">
    <citation type="submission" date="2016-01" db="EMBL/GenBank/DDBJ databases">
        <title>Streptomyces amritsarensis strain MTCC 11845 genome sequencing and assembly.</title>
        <authorList>
            <person name="Sharma D."/>
            <person name="Nair G.R."/>
            <person name="Kaur G."/>
            <person name="Manhas R.K."/>
            <person name="Mayilraj S."/>
        </authorList>
    </citation>
    <scope>NUCLEOTIDE SEQUENCE [LARGE SCALE GENOMIC DNA]</scope>
    <source>
        <strain evidence="2 3">MTCC 11845</strain>
    </source>
</reference>
<gene>
    <name evidence="2" type="ORF">AVW11_16720</name>
</gene>
<dbReference type="Pfam" id="PF00773">
    <property type="entry name" value="RNB"/>
    <property type="match status" value="1"/>
</dbReference>
<dbReference type="SUPFAM" id="SSF50249">
    <property type="entry name" value="Nucleic acid-binding proteins"/>
    <property type="match status" value="1"/>
</dbReference>
<dbReference type="PANTHER" id="PTHR23355">
    <property type="entry name" value="RIBONUCLEASE"/>
    <property type="match status" value="1"/>
</dbReference>
<dbReference type="EMBL" id="MQUR01000035">
    <property type="protein sequence ID" value="OLZ65445.1"/>
    <property type="molecule type" value="Genomic_DNA"/>
</dbReference>
<dbReference type="InterPro" id="IPR050180">
    <property type="entry name" value="RNR_Ribonuclease"/>
</dbReference>
<dbReference type="PANTHER" id="PTHR23355:SF9">
    <property type="entry name" value="DIS3-LIKE EXONUCLEASE 2"/>
    <property type="match status" value="1"/>
</dbReference>
<dbReference type="InterPro" id="IPR040596">
    <property type="entry name" value="RNase_II_C_S1"/>
</dbReference>
<evidence type="ECO:0000313" key="3">
    <source>
        <dbReference type="Proteomes" id="UP000187151"/>
    </source>
</evidence>
<dbReference type="SMART" id="SM00955">
    <property type="entry name" value="RNB"/>
    <property type="match status" value="1"/>
</dbReference>